<protein>
    <submittedName>
        <fullName evidence="1">Uncharacterized protein</fullName>
    </submittedName>
</protein>
<proteinExistence type="predicted"/>
<sequence>MVADIARAARGMAAVAKAAGSDIERVQLAYLAVYACGYVGRGDLNRFKTLTAASSDTVFLARLSATVTDRVEVSGIRVRSWDENTVYVQHGRLRAAVARHRIREEDLAEGRTVTVEVSAILPGRLPGFVLRQGGRWPWAEPTTRLYLNIRATQAAWVLGPLAVALDRAGIPYETKVLAHPRAYLRRDAAVIYVPTSEFDRAADLVAARVAGDGIRLADPVPTLTRRLGPGIGSADEPDDIGQGQSHGQWVSGLLTAAARKCADAETIAAAVRQAIRAAGRDPAAPYLRAGRA</sequence>
<gene>
    <name evidence="1" type="ORF">Aple_036140</name>
</gene>
<name>A0A5M3XQX2_9ACTN</name>
<evidence type="ECO:0000313" key="1">
    <source>
        <dbReference type="EMBL" id="GES20718.1"/>
    </source>
</evidence>
<reference evidence="1 2" key="1">
    <citation type="submission" date="2019-10" db="EMBL/GenBank/DDBJ databases">
        <title>Whole genome shotgun sequence of Acrocarpospora pleiomorpha NBRC 16267.</title>
        <authorList>
            <person name="Ichikawa N."/>
            <person name="Kimura A."/>
            <person name="Kitahashi Y."/>
            <person name="Komaki H."/>
            <person name="Oguchi A."/>
        </authorList>
    </citation>
    <scope>NUCLEOTIDE SEQUENCE [LARGE SCALE GENOMIC DNA]</scope>
    <source>
        <strain evidence="1 2">NBRC 16267</strain>
    </source>
</reference>
<accession>A0A5M3XQX2</accession>
<keyword evidence="2" id="KW-1185">Reference proteome</keyword>
<evidence type="ECO:0000313" key="2">
    <source>
        <dbReference type="Proteomes" id="UP000377595"/>
    </source>
</evidence>
<dbReference type="RefSeq" id="WP_155345745.1">
    <property type="nucleotide sequence ID" value="NZ_BAAAHM010000002.1"/>
</dbReference>
<dbReference type="AlphaFoldDB" id="A0A5M3XQX2"/>
<dbReference type="InterPro" id="IPR040871">
    <property type="entry name" value="HopA1"/>
</dbReference>
<dbReference type="Proteomes" id="UP000377595">
    <property type="component" value="Unassembled WGS sequence"/>
</dbReference>
<dbReference type="OrthoDB" id="939976at2"/>
<comment type="caution">
    <text evidence="1">The sequence shown here is derived from an EMBL/GenBank/DDBJ whole genome shotgun (WGS) entry which is preliminary data.</text>
</comment>
<dbReference type="Pfam" id="PF17914">
    <property type="entry name" value="HopA1"/>
    <property type="match status" value="1"/>
</dbReference>
<organism evidence="1 2">
    <name type="scientific">Acrocarpospora pleiomorpha</name>
    <dbReference type="NCBI Taxonomy" id="90975"/>
    <lineage>
        <taxon>Bacteria</taxon>
        <taxon>Bacillati</taxon>
        <taxon>Actinomycetota</taxon>
        <taxon>Actinomycetes</taxon>
        <taxon>Streptosporangiales</taxon>
        <taxon>Streptosporangiaceae</taxon>
        <taxon>Acrocarpospora</taxon>
    </lineage>
</organism>
<dbReference type="EMBL" id="BLAF01000018">
    <property type="protein sequence ID" value="GES20718.1"/>
    <property type="molecule type" value="Genomic_DNA"/>
</dbReference>